<dbReference type="PANTHER" id="PTHR30486:SF12">
    <property type="entry name" value="TYPE IV PILUS ATPASE PILU"/>
    <property type="match status" value="1"/>
</dbReference>
<evidence type="ECO:0000313" key="3">
    <source>
        <dbReference type="EMBL" id="MBW2940663.1"/>
    </source>
</evidence>
<evidence type="ECO:0000313" key="4">
    <source>
        <dbReference type="Proteomes" id="UP001166291"/>
    </source>
</evidence>
<protein>
    <submittedName>
        <fullName evidence="3">PilT/PilU family type 4a pilus ATPase</fullName>
    </submittedName>
</protein>
<organism evidence="3 4">
    <name type="scientific">Zhongshania aquimaris</name>
    <dbReference type="NCBI Taxonomy" id="2857107"/>
    <lineage>
        <taxon>Bacteria</taxon>
        <taxon>Pseudomonadati</taxon>
        <taxon>Pseudomonadota</taxon>
        <taxon>Gammaproteobacteria</taxon>
        <taxon>Cellvibrionales</taxon>
        <taxon>Spongiibacteraceae</taxon>
        <taxon>Zhongshania</taxon>
    </lineage>
</organism>
<dbReference type="SMART" id="SM00382">
    <property type="entry name" value="AAA"/>
    <property type="match status" value="1"/>
</dbReference>
<dbReference type="Pfam" id="PF00437">
    <property type="entry name" value="T2SSE"/>
    <property type="match status" value="1"/>
</dbReference>
<dbReference type="NCBIfam" id="TIGR01420">
    <property type="entry name" value="pilT_fam"/>
    <property type="match status" value="1"/>
</dbReference>
<sequence length="376" mass="41474">MQDIHELFALMVKKEASDLFLSCGAPPHVKINGVTHPVKTGILEPGEVKQMAYEIMTDRQTSDFEETFEANLSVSVSGLARFRVNVYYQRGEVALVARLIKSKIPSFTQLGLPKPCGDLVMLKRGLVLVVGAAGSGKSTTLAAMIGHRSEHVDGHILTIEDPIEFLFPHKRSLVDQREVGIDTKTFDDALVNAMREAPDVIMIGEIRNVETAKHAIAYAETGHLCLATMHANNANQAIERILNFFPEQAHKQLLLDLSLNLKGVVAQRLVPSIDGDRALCTELLLLSSHISDLIQHGRVDEIRDAMGKGNESGMHTFDQMLFNLYESGRITLETALHNADSHTNLALRIRLSEKHSTDDAPSLQIDAEGARFSEDQ</sequence>
<evidence type="ECO:0000256" key="1">
    <source>
        <dbReference type="ARBA" id="ARBA00006611"/>
    </source>
</evidence>
<dbReference type="InterPro" id="IPR003593">
    <property type="entry name" value="AAA+_ATPase"/>
</dbReference>
<dbReference type="PANTHER" id="PTHR30486">
    <property type="entry name" value="TWITCHING MOTILITY PROTEIN PILT"/>
    <property type="match status" value="1"/>
</dbReference>
<comment type="caution">
    <text evidence="3">The sequence shown here is derived from an EMBL/GenBank/DDBJ whole genome shotgun (WGS) entry which is preliminary data.</text>
</comment>
<dbReference type="RefSeq" id="WP_219042840.1">
    <property type="nucleotide sequence ID" value="NZ_JAHWDQ010000001.1"/>
</dbReference>
<comment type="similarity">
    <text evidence="1">Belongs to the GSP E family.</text>
</comment>
<gene>
    <name evidence="3" type="ORF">KXJ70_07755</name>
</gene>
<dbReference type="Proteomes" id="UP001166291">
    <property type="component" value="Unassembled WGS sequence"/>
</dbReference>
<accession>A0ABS6VQR0</accession>
<evidence type="ECO:0000259" key="2">
    <source>
        <dbReference type="SMART" id="SM00382"/>
    </source>
</evidence>
<name>A0ABS6VQR0_9GAMM</name>
<dbReference type="InterPro" id="IPR050921">
    <property type="entry name" value="T4SS_GSP_E_ATPase"/>
</dbReference>
<proteinExistence type="inferred from homology"/>
<reference evidence="3" key="1">
    <citation type="submission" date="2021-07" db="EMBL/GenBank/DDBJ databases">
        <title>Zhongshania sp. CAU 1632 isolated from seawater.</title>
        <authorList>
            <person name="Kim W."/>
        </authorList>
    </citation>
    <scope>NUCLEOTIDE SEQUENCE</scope>
    <source>
        <strain evidence="3">CAU 1632</strain>
    </source>
</reference>
<keyword evidence="4" id="KW-1185">Reference proteome</keyword>
<dbReference type="CDD" id="cd01131">
    <property type="entry name" value="PilT"/>
    <property type="match status" value="1"/>
</dbReference>
<dbReference type="InterPro" id="IPR006321">
    <property type="entry name" value="PilT/PilU"/>
</dbReference>
<dbReference type="EMBL" id="JAHWDQ010000001">
    <property type="protein sequence ID" value="MBW2940663.1"/>
    <property type="molecule type" value="Genomic_DNA"/>
</dbReference>
<dbReference type="InterPro" id="IPR001482">
    <property type="entry name" value="T2SS/T4SS_dom"/>
</dbReference>
<feature type="domain" description="AAA+ ATPase" evidence="2">
    <location>
        <begin position="123"/>
        <end position="254"/>
    </location>
</feature>